<dbReference type="AlphaFoldDB" id="A0AAU9RFK0"/>
<organism evidence="1 2">
    <name type="scientific">Thlaspi arvense</name>
    <name type="common">Field penny-cress</name>
    <dbReference type="NCBI Taxonomy" id="13288"/>
    <lineage>
        <taxon>Eukaryota</taxon>
        <taxon>Viridiplantae</taxon>
        <taxon>Streptophyta</taxon>
        <taxon>Embryophyta</taxon>
        <taxon>Tracheophyta</taxon>
        <taxon>Spermatophyta</taxon>
        <taxon>Magnoliopsida</taxon>
        <taxon>eudicotyledons</taxon>
        <taxon>Gunneridae</taxon>
        <taxon>Pentapetalae</taxon>
        <taxon>rosids</taxon>
        <taxon>malvids</taxon>
        <taxon>Brassicales</taxon>
        <taxon>Brassicaceae</taxon>
        <taxon>Thlaspideae</taxon>
        <taxon>Thlaspi</taxon>
    </lineage>
</organism>
<gene>
    <name evidence="1" type="ORF">TAV2_LOCUS4279</name>
</gene>
<keyword evidence="2" id="KW-1185">Reference proteome</keyword>
<reference evidence="1 2" key="1">
    <citation type="submission" date="2022-03" db="EMBL/GenBank/DDBJ databases">
        <authorList>
            <person name="Nunn A."/>
            <person name="Chopra R."/>
            <person name="Nunn A."/>
            <person name="Contreras Garrido A."/>
        </authorList>
    </citation>
    <scope>NUCLEOTIDE SEQUENCE [LARGE SCALE GENOMIC DNA]</scope>
</reference>
<proteinExistence type="predicted"/>
<sequence length="104" mass="11898">MKIFNIAMAVDHLTYCGSFHNWGRWAEEGQAGRDEGKILSSRSSGNVRCCPACQSTLCPDFRPYILKQRSNKKERDCSPDCRSRRGEIVKEFVRRSAKRGGERL</sequence>
<accession>A0AAU9RFK0</accession>
<dbReference type="EMBL" id="CAJVSB020000053">
    <property type="protein sequence ID" value="CAH2040976.1"/>
    <property type="molecule type" value="Genomic_DNA"/>
</dbReference>
<comment type="caution">
    <text evidence="1">The sequence shown here is derived from an EMBL/GenBank/DDBJ whole genome shotgun (WGS) entry which is preliminary data.</text>
</comment>
<evidence type="ECO:0000313" key="1">
    <source>
        <dbReference type="EMBL" id="CAH2040976.1"/>
    </source>
</evidence>
<dbReference type="Proteomes" id="UP000836841">
    <property type="component" value="Unassembled WGS sequence"/>
</dbReference>
<evidence type="ECO:0000313" key="2">
    <source>
        <dbReference type="Proteomes" id="UP000836841"/>
    </source>
</evidence>
<protein>
    <submittedName>
        <fullName evidence="1">Uncharacterized protein</fullName>
    </submittedName>
</protein>
<name>A0AAU9RFK0_THLAR</name>